<gene>
    <name evidence="3" type="ORF">E5S68_00315</name>
</gene>
<dbReference type="PROSITE" id="PS50889">
    <property type="entry name" value="S4"/>
    <property type="match status" value="1"/>
</dbReference>
<dbReference type="Gene3D" id="3.10.290.10">
    <property type="entry name" value="RNA-binding S4 domain"/>
    <property type="match status" value="1"/>
</dbReference>
<dbReference type="Pfam" id="PF01479">
    <property type="entry name" value="S4"/>
    <property type="match status" value="1"/>
</dbReference>
<reference evidence="3 4" key="1">
    <citation type="submission" date="2019-04" db="EMBL/GenBank/DDBJ databases">
        <title>Genome sequencing of Streptococcus rubneri DSM 26920(T).</title>
        <authorList>
            <person name="Kook J.-K."/>
            <person name="Park S.-N."/>
            <person name="Lim Y.K."/>
        </authorList>
    </citation>
    <scope>NUCLEOTIDE SEQUENCE [LARGE SCALE GENOMIC DNA]</scope>
    <source>
        <strain evidence="3 4">DSM 26920</strain>
    </source>
</reference>
<dbReference type="PANTHER" id="PTHR13633:SF3">
    <property type="entry name" value="MITOCHONDRIAL TRANSCRIPTION RESCUE FACTOR 1"/>
    <property type="match status" value="1"/>
</dbReference>
<dbReference type="InterPro" id="IPR036986">
    <property type="entry name" value="S4_RNA-bd_sf"/>
</dbReference>
<dbReference type="InterPro" id="IPR048443">
    <property type="entry name" value="RqcP2_N"/>
</dbReference>
<dbReference type="Gene3D" id="3.30.70.330">
    <property type="match status" value="1"/>
</dbReference>
<dbReference type="SMART" id="SM00363">
    <property type="entry name" value="S4"/>
    <property type="match status" value="1"/>
</dbReference>
<dbReference type="CDD" id="cd00165">
    <property type="entry name" value="S4"/>
    <property type="match status" value="1"/>
</dbReference>
<dbReference type="OrthoDB" id="9812787at2"/>
<evidence type="ECO:0000259" key="2">
    <source>
        <dbReference type="SMART" id="SM00363"/>
    </source>
</evidence>
<dbReference type="PANTHER" id="PTHR13633">
    <property type="entry name" value="MITOCHONDRIAL TRANSCRIPTION RESCUE FACTOR 1"/>
    <property type="match status" value="1"/>
</dbReference>
<dbReference type="InterPro" id="IPR002942">
    <property type="entry name" value="S4_RNA-bd"/>
</dbReference>
<evidence type="ECO:0000313" key="3">
    <source>
        <dbReference type="EMBL" id="TGN91446.1"/>
    </source>
</evidence>
<evidence type="ECO:0000313" key="4">
    <source>
        <dbReference type="Proteomes" id="UP000297986"/>
    </source>
</evidence>
<dbReference type="RefSeq" id="WP_135781870.1">
    <property type="nucleotide sequence ID" value="NZ_MRXY01000012.1"/>
</dbReference>
<organism evidence="3 4">
    <name type="scientific">Streptococcus rubneri</name>
    <dbReference type="NCBI Taxonomy" id="1234680"/>
    <lineage>
        <taxon>Bacteria</taxon>
        <taxon>Bacillati</taxon>
        <taxon>Bacillota</taxon>
        <taxon>Bacilli</taxon>
        <taxon>Lactobacillales</taxon>
        <taxon>Streptococcaceae</taxon>
        <taxon>Streptococcus</taxon>
    </lineage>
</organism>
<accession>A0A4Z1DU84</accession>
<protein>
    <submittedName>
        <fullName evidence="3">RNA-binding protein</fullName>
    </submittedName>
</protein>
<keyword evidence="4" id="KW-1185">Reference proteome</keyword>
<feature type="domain" description="RNA-binding S4" evidence="2">
    <location>
        <begin position="183"/>
        <end position="250"/>
    </location>
</feature>
<dbReference type="SUPFAM" id="SSF55174">
    <property type="entry name" value="Alpha-L RNA-binding motif"/>
    <property type="match status" value="1"/>
</dbReference>
<proteinExistence type="predicted"/>
<dbReference type="EMBL" id="SRRP01000001">
    <property type="protein sequence ID" value="TGN91446.1"/>
    <property type="molecule type" value="Genomic_DNA"/>
</dbReference>
<dbReference type="Gene3D" id="3.30.1370.160">
    <property type="match status" value="1"/>
</dbReference>
<dbReference type="InterPro" id="IPR012677">
    <property type="entry name" value="Nucleotide-bd_a/b_plait_sf"/>
</dbReference>
<sequence>MTKGFYQHYNREDHPFIDRALELIARVEERYSFELTSFLNPHQIDILRQIGAHHGLQVFSSAKILPSEYARAILAPSYYILEEADFEISLLEVTYPAKFYTLTHSQVLGTVLHQLGIERKSFGDILMGDGKVHLFVEQRFSSYFQNNLKKIAKVSVKVREVDYSKRLMVEEKSKFKDLLVTSIRLDKLVAATFQLSRSVASQLIQAGQVKVNYTTIDNPSRVIQLEDLISVRKYGRFKMVSENGLSKNGKHKLTVEVFSSKK</sequence>
<dbReference type="InterPro" id="IPR040591">
    <property type="entry name" value="RqcP2_RBD"/>
</dbReference>
<comment type="caution">
    <text evidence="3">The sequence shown here is derived from an EMBL/GenBank/DDBJ whole genome shotgun (WGS) entry which is preliminary data.</text>
</comment>
<dbReference type="GO" id="GO:0003723">
    <property type="term" value="F:RNA binding"/>
    <property type="evidence" value="ECO:0007669"/>
    <property type="project" value="UniProtKB-KW"/>
</dbReference>
<dbReference type="AlphaFoldDB" id="A0A4Z1DU84"/>
<dbReference type="Pfam" id="PF17774">
    <property type="entry name" value="YlmH_RBD"/>
    <property type="match status" value="1"/>
</dbReference>
<name>A0A4Z1DU84_9STRE</name>
<evidence type="ECO:0000256" key="1">
    <source>
        <dbReference type="PROSITE-ProRule" id="PRU00182"/>
    </source>
</evidence>
<dbReference type="Proteomes" id="UP000297986">
    <property type="component" value="Unassembled WGS sequence"/>
</dbReference>
<keyword evidence="1" id="KW-0694">RNA-binding</keyword>
<dbReference type="Pfam" id="PF21278">
    <property type="entry name" value="YlmH_1st"/>
    <property type="match status" value="1"/>
</dbReference>